<dbReference type="Proteomes" id="UP000654370">
    <property type="component" value="Unassembled WGS sequence"/>
</dbReference>
<feature type="domain" description="FAD-binding" evidence="5">
    <location>
        <begin position="5"/>
        <end position="46"/>
    </location>
</feature>
<name>A0A8H7PHZ5_MORIS</name>
<dbReference type="Pfam" id="PF01494">
    <property type="entry name" value="FAD_binding_3"/>
    <property type="match status" value="2"/>
</dbReference>
<reference evidence="6" key="1">
    <citation type="submission" date="2020-12" db="EMBL/GenBank/DDBJ databases">
        <title>Metabolic potential, ecology and presence of endohyphal bacteria is reflected in genomic diversity of Mucoromycotina.</title>
        <authorList>
            <person name="Muszewska A."/>
            <person name="Okrasinska A."/>
            <person name="Steczkiewicz K."/>
            <person name="Drgas O."/>
            <person name="Orlowska M."/>
            <person name="Perlinska-Lenart U."/>
            <person name="Aleksandrzak-Piekarczyk T."/>
            <person name="Szatraj K."/>
            <person name="Zielenkiewicz U."/>
            <person name="Pilsyk S."/>
            <person name="Malc E."/>
            <person name="Mieczkowski P."/>
            <person name="Kruszewska J.S."/>
            <person name="Biernat P."/>
            <person name="Pawlowska J."/>
        </authorList>
    </citation>
    <scope>NUCLEOTIDE SEQUENCE</scope>
    <source>
        <strain evidence="6">WA0000067209</strain>
    </source>
</reference>
<feature type="domain" description="FAD-binding" evidence="5">
    <location>
        <begin position="127"/>
        <end position="334"/>
    </location>
</feature>
<dbReference type="EMBL" id="JAEPQZ010000014">
    <property type="protein sequence ID" value="KAG2173596.1"/>
    <property type="molecule type" value="Genomic_DNA"/>
</dbReference>
<dbReference type="OrthoDB" id="655030at2759"/>
<dbReference type="GO" id="GO:0071949">
    <property type="term" value="F:FAD binding"/>
    <property type="evidence" value="ECO:0007669"/>
    <property type="project" value="InterPro"/>
</dbReference>
<dbReference type="SUPFAM" id="SSF51905">
    <property type="entry name" value="FAD/NAD(P)-binding domain"/>
    <property type="match status" value="1"/>
</dbReference>
<protein>
    <recommendedName>
        <fullName evidence="5">FAD-binding domain-containing protein</fullName>
    </recommendedName>
</protein>
<evidence type="ECO:0000256" key="2">
    <source>
        <dbReference type="ARBA" id="ARBA00022827"/>
    </source>
</evidence>
<dbReference type="PANTHER" id="PTHR47178">
    <property type="entry name" value="MONOOXYGENASE, FAD-BINDING"/>
    <property type="match status" value="1"/>
</dbReference>
<gene>
    <name evidence="6" type="ORF">INT43_005014</name>
</gene>
<evidence type="ECO:0000259" key="5">
    <source>
        <dbReference type="Pfam" id="PF01494"/>
    </source>
</evidence>
<comment type="caution">
    <text evidence="6">The sequence shown here is derived from an EMBL/GenBank/DDBJ whole genome shotgun (WGS) entry which is preliminary data.</text>
</comment>
<keyword evidence="1" id="KW-0285">Flavoprotein</keyword>
<evidence type="ECO:0000256" key="4">
    <source>
        <dbReference type="ARBA" id="ARBA00023033"/>
    </source>
</evidence>
<keyword evidence="2" id="KW-0274">FAD</keyword>
<organism evidence="6 7">
    <name type="scientific">Mortierella isabellina</name>
    <name type="common">Filamentous fungus</name>
    <name type="synonym">Umbelopsis isabellina</name>
    <dbReference type="NCBI Taxonomy" id="91625"/>
    <lineage>
        <taxon>Eukaryota</taxon>
        <taxon>Fungi</taxon>
        <taxon>Fungi incertae sedis</taxon>
        <taxon>Mucoromycota</taxon>
        <taxon>Mucoromycotina</taxon>
        <taxon>Umbelopsidomycetes</taxon>
        <taxon>Umbelopsidales</taxon>
        <taxon>Umbelopsidaceae</taxon>
        <taxon>Umbelopsis</taxon>
    </lineage>
</organism>
<keyword evidence="4" id="KW-0503">Monooxygenase</keyword>
<dbReference type="AlphaFoldDB" id="A0A8H7PHZ5"/>
<evidence type="ECO:0000313" key="7">
    <source>
        <dbReference type="Proteomes" id="UP000654370"/>
    </source>
</evidence>
<keyword evidence="7" id="KW-1185">Reference proteome</keyword>
<dbReference type="Gene3D" id="3.50.50.60">
    <property type="entry name" value="FAD/NAD(P)-binding domain"/>
    <property type="match status" value="2"/>
</dbReference>
<evidence type="ECO:0000313" key="6">
    <source>
        <dbReference type="EMBL" id="KAG2173596.1"/>
    </source>
</evidence>
<keyword evidence="3" id="KW-0560">Oxidoreductase</keyword>
<dbReference type="InterPro" id="IPR002938">
    <property type="entry name" value="FAD-bd"/>
</dbReference>
<sequence>MTVQKVIIIGGGPAGLVLAHGLQKNGIPYEVYERDESPTSRSQGLALSLHWALPYIEKCMSPEHYKNITRASVNPFDADNVTFVVIDGASGETLIKHNNAAPYPTALNTVTSKSYRVSRRRLRDFLEDGVEIHWKKRFKEYELTDDGVIVRFKDGSETKGDILVGADGARSRVCDQLCGDKVQKNVLPFVFVAVTIPVNREQYQQLYKISSTHGVVTGPNFGPEGNRAIFFSMLDIDEANDQYKILIVMTWKNSSGEHGLPEDQASRVKLIKEIGALYCDPFKSIILGMNGDEVIWTTTILEKLPSPWNNHGKVTLIGDSAHSMSMARGEGKNACYKLSRPSCLLYNHCLSKFSACNYALRDAAELCDYLVEVNSGKLTAVQALGDYEDTMIKRSISAVLASRDAIYSRHTPKNSVQN</sequence>
<dbReference type="PANTHER" id="PTHR47178:SF1">
    <property type="entry name" value="FAD-BINDING DOMAIN-CONTAINING PROTEIN-RELATED"/>
    <property type="match status" value="1"/>
</dbReference>
<dbReference type="InterPro" id="IPR036188">
    <property type="entry name" value="FAD/NAD-bd_sf"/>
</dbReference>
<dbReference type="PRINTS" id="PR00420">
    <property type="entry name" value="RNGMNOXGNASE"/>
</dbReference>
<accession>A0A8H7PHZ5</accession>
<evidence type="ECO:0000256" key="3">
    <source>
        <dbReference type="ARBA" id="ARBA00023002"/>
    </source>
</evidence>
<dbReference type="GO" id="GO:0004497">
    <property type="term" value="F:monooxygenase activity"/>
    <property type="evidence" value="ECO:0007669"/>
    <property type="project" value="UniProtKB-KW"/>
</dbReference>
<proteinExistence type="predicted"/>
<evidence type="ECO:0000256" key="1">
    <source>
        <dbReference type="ARBA" id="ARBA00022630"/>
    </source>
</evidence>